<evidence type="ECO:0000256" key="1">
    <source>
        <dbReference type="SAM" id="MobiDB-lite"/>
    </source>
</evidence>
<name>A0A1L9RJS7_ASPWE</name>
<evidence type="ECO:0000313" key="3">
    <source>
        <dbReference type="EMBL" id="OJJ35182.1"/>
    </source>
</evidence>
<reference evidence="4" key="1">
    <citation type="journal article" date="2017" name="Genome Biol.">
        <title>Comparative genomics reveals high biological diversity and specific adaptations in the industrially and medically important fungal genus Aspergillus.</title>
        <authorList>
            <person name="de Vries R.P."/>
            <person name="Riley R."/>
            <person name="Wiebenga A."/>
            <person name="Aguilar-Osorio G."/>
            <person name="Amillis S."/>
            <person name="Uchima C.A."/>
            <person name="Anderluh G."/>
            <person name="Asadollahi M."/>
            <person name="Askin M."/>
            <person name="Barry K."/>
            <person name="Battaglia E."/>
            <person name="Bayram O."/>
            <person name="Benocci T."/>
            <person name="Braus-Stromeyer S.A."/>
            <person name="Caldana C."/>
            <person name="Canovas D."/>
            <person name="Cerqueira G.C."/>
            <person name="Chen F."/>
            <person name="Chen W."/>
            <person name="Choi C."/>
            <person name="Clum A."/>
            <person name="Dos Santos R.A."/>
            <person name="Damasio A.R."/>
            <person name="Diallinas G."/>
            <person name="Emri T."/>
            <person name="Fekete E."/>
            <person name="Flipphi M."/>
            <person name="Freyberg S."/>
            <person name="Gallo A."/>
            <person name="Gournas C."/>
            <person name="Habgood R."/>
            <person name="Hainaut M."/>
            <person name="Harispe M.L."/>
            <person name="Henrissat B."/>
            <person name="Hilden K.S."/>
            <person name="Hope R."/>
            <person name="Hossain A."/>
            <person name="Karabika E."/>
            <person name="Karaffa L."/>
            <person name="Karanyi Z."/>
            <person name="Krasevec N."/>
            <person name="Kuo A."/>
            <person name="Kusch H."/>
            <person name="LaButti K."/>
            <person name="Lagendijk E.L."/>
            <person name="Lapidus A."/>
            <person name="Levasseur A."/>
            <person name="Lindquist E."/>
            <person name="Lipzen A."/>
            <person name="Logrieco A.F."/>
            <person name="MacCabe A."/>
            <person name="Maekelae M.R."/>
            <person name="Malavazi I."/>
            <person name="Melin P."/>
            <person name="Meyer V."/>
            <person name="Mielnichuk N."/>
            <person name="Miskei M."/>
            <person name="Molnar A.P."/>
            <person name="Mule G."/>
            <person name="Ngan C.Y."/>
            <person name="Orejas M."/>
            <person name="Orosz E."/>
            <person name="Ouedraogo J.P."/>
            <person name="Overkamp K.M."/>
            <person name="Park H.-S."/>
            <person name="Perrone G."/>
            <person name="Piumi F."/>
            <person name="Punt P.J."/>
            <person name="Ram A.F."/>
            <person name="Ramon A."/>
            <person name="Rauscher S."/>
            <person name="Record E."/>
            <person name="Riano-Pachon D.M."/>
            <person name="Robert V."/>
            <person name="Roehrig J."/>
            <person name="Ruller R."/>
            <person name="Salamov A."/>
            <person name="Salih N.S."/>
            <person name="Samson R.A."/>
            <person name="Sandor E."/>
            <person name="Sanguinetti M."/>
            <person name="Schuetze T."/>
            <person name="Sepcic K."/>
            <person name="Shelest E."/>
            <person name="Sherlock G."/>
            <person name="Sophianopoulou V."/>
            <person name="Squina F.M."/>
            <person name="Sun H."/>
            <person name="Susca A."/>
            <person name="Todd R.B."/>
            <person name="Tsang A."/>
            <person name="Unkles S.E."/>
            <person name="van de Wiele N."/>
            <person name="van Rossen-Uffink D."/>
            <person name="Oliveira J.V."/>
            <person name="Vesth T.C."/>
            <person name="Visser J."/>
            <person name="Yu J.-H."/>
            <person name="Zhou M."/>
            <person name="Andersen M.R."/>
            <person name="Archer D.B."/>
            <person name="Baker S.E."/>
            <person name="Benoit I."/>
            <person name="Brakhage A.A."/>
            <person name="Braus G.H."/>
            <person name="Fischer R."/>
            <person name="Frisvad J.C."/>
            <person name="Goldman G.H."/>
            <person name="Houbraken J."/>
            <person name="Oakley B."/>
            <person name="Pocsi I."/>
            <person name="Scazzocchio C."/>
            <person name="Seiboth B."/>
            <person name="vanKuyk P.A."/>
            <person name="Wortman J."/>
            <person name="Dyer P.S."/>
            <person name="Grigoriev I.V."/>
        </authorList>
    </citation>
    <scope>NUCLEOTIDE SEQUENCE [LARGE SCALE GENOMIC DNA]</scope>
    <source>
        <strain evidence="4">DTO 134E9</strain>
    </source>
</reference>
<feature type="region of interest" description="Disordered" evidence="1">
    <location>
        <begin position="46"/>
        <end position="82"/>
    </location>
</feature>
<dbReference type="OrthoDB" id="4526693at2759"/>
<feature type="compositionally biased region" description="Polar residues" evidence="1">
    <location>
        <begin position="198"/>
        <end position="207"/>
    </location>
</feature>
<feature type="compositionally biased region" description="Low complexity" evidence="1">
    <location>
        <begin position="135"/>
        <end position="147"/>
    </location>
</feature>
<keyword evidence="4" id="KW-1185">Reference proteome</keyword>
<evidence type="ECO:0000313" key="4">
    <source>
        <dbReference type="Proteomes" id="UP000184383"/>
    </source>
</evidence>
<keyword evidence="2" id="KW-1133">Transmembrane helix</keyword>
<feature type="compositionally biased region" description="Polar residues" evidence="1">
    <location>
        <begin position="73"/>
        <end position="82"/>
    </location>
</feature>
<dbReference type="Proteomes" id="UP000184383">
    <property type="component" value="Unassembled WGS sequence"/>
</dbReference>
<gene>
    <name evidence="3" type="ORF">ASPWEDRAFT_497760</name>
</gene>
<organism evidence="3 4">
    <name type="scientific">Aspergillus wentii DTO 134E9</name>
    <dbReference type="NCBI Taxonomy" id="1073089"/>
    <lineage>
        <taxon>Eukaryota</taxon>
        <taxon>Fungi</taxon>
        <taxon>Dikarya</taxon>
        <taxon>Ascomycota</taxon>
        <taxon>Pezizomycotina</taxon>
        <taxon>Eurotiomycetes</taxon>
        <taxon>Eurotiomycetidae</taxon>
        <taxon>Eurotiales</taxon>
        <taxon>Aspergillaceae</taxon>
        <taxon>Aspergillus</taxon>
        <taxon>Aspergillus subgen. Cremei</taxon>
    </lineage>
</organism>
<dbReference type="VEuPathDB" id="FungiDB:ASPWEDRAFT_497760"/>
<protein>
    <submittedName>
        <fullName evidence="3">Uncharacterized protein</fullName>
    </submittedName>
</protein>
<dbReference type="GeneID" id="63753177"/>
<accession>A0A1L9RJS7</accession>
<feature type="compositionally biased region" description="Low complexity" evidence="1">
    <location>
        <begin position="54"/>
        <end position="65"/>
    </location>
</feature>
<dbReference type="AlphaFoldDB" id="A0A1L9RJS7"/>
<evidence type="ECO:0000256" key="2">
    <source>
        <dbReference type="SAM" id="Phobius"/>
    </source>
</evidence>
<feature type="region of interest" description="Disordered" evidence="1">
    <location>
        <begin position="116"/>
        <end position="208"/>
    </location>
</feature>
<sequence length="226" mass="24481">MENTVVPNYLQESSLLAPGLLYPAFCITCVLVFFYRIKRQRREWYRPPGRQMDSKSLPPGKSSGKQPAATAGQHMSTSGNVTASPFPSACDVLRPLSQTTSLPSSGHVAATVLGQKNHDQAQPPRPTGTLPAAHSHSLSNQSSSTGSEATRRPSDSSEGSGDESRQHPVSLSAAASQPIEESQRPAPGTPDSNRRPVQKNNETTQNLYDVDTDGVRTWKRLIVEYN</sequence>
<keyword evidence="2" id="KW-0472">Membrane</keyword>
<keyword evidence="2" id="KW-0812">Transmembrane</keyword>
<dbReference type="EMBL" id="KV878212">
    <property type="protein sequence ID" value="OJJ35182.1"/>
    <property type="molecule type" value="Genomic_DNA"/>
</dbReference>
<dbReference type="RefSeq" id="XP_040688858.1">
    <property type="nucleotide sequence ID" value="XM_040837329.1"/>
</dbReference>
<proteinExistence type="predicted"/>
<feature type="transmembrane region" description="Helical" evidence="2">
    <location>
        <begin position="20"/>
        <end position="37"/>
    </location>
</feature>